<protein>
    <submittedName>
        <fullName evidence="6">ABC transporter ATP-binding protein</fullName>
    </submittedName>
</protein>
<dbReference type="PROSITE" id="PS00211">
    <property type="entry name" value="ABC_TRANSPORTER_1"/>
    <property type="match status" value="1"/>
</dbReference>
<evidence type="ECO:0000256" key="3">
    <source>
        <dbReference type="ARBA" id="ARBA00022840"/>
    </source>
</evidence>
<dbReference type="PROSITE" id="PS50893">
    <property type="entry name" value="ABC_TRANSPORTER_2"/>
    <property type="match status" value="1"/>
</dbReference>
<dbReference type="InterPro" id="IPR003593">
    <property type="entry name" value="AAA+_ATPase"/>
</dbReference>
<keyword evidence="1" id="KW-0813">Transport</keyword>
<dbReference type="InterPro" id="IPR017871">
    <property type="entry name" value="ABC_transporter-like_CS"/>
</dbReference>
<proteinExistence type="predicted"/>
<dbReference type="InterPro" id="IPR027417">
    <property type="entry name" value="P-loop_NTPase"/>
</dbReference>
<feature type="domain" description="ABC transporter" evidence="4">
    <location>
        <begin position="3"/>
        <end position="217"/>
    </location>
</feature>
<name>A0A7C4S6Z2_9EURY</name>
<dbReference type="Pfam" id="PF00005">
    <property type="entry name" value="ABC_tran"/>
    <property type="match status" value="1"/>
</dbReference>
<dbReference type="EMBL" id="DTPI01000020">
    <property type="protein sequence ID" value="HGE66031.1"/>
    <property type="molecule type" value="Genomic_DNA"/>
</dbReference>
<gene>
    <name evidence="7" type="ORF">ENL48_05405</name>
    <name evidence="6" type="ORF">ENT89_01295</name>
    <name evidence="5" type="ORF">ENX77_02725</name>
</gene>
<dbReference type="AlphaFoldDB" id="A0A7C4S6Z2"/>
<evidence type="ECO:0000259" key="4">
    <source>
        <dbReference type="PROSITE" id="PS50893"/>
    </source>
</evidence>
<keyword evidence="2" id="KW-0547">Nucleotide-binding</keyword>
<evidence type="ECO:0000313" key="5">
    <source>
        <dbReference type="EMBL" id="HGE66031.1"/>
    </source>
</evidence>
<dbReference type="Gene3D" id="3.40.50.300">
    <property type="entry name" value="P-loop containing nucleotide triphosphate hydrolases"/>
    <property type="match status" value="1"/>
</dbReference>
<reference evidence="6" key="1">
    <citation type="journal article" date="2020" name="mSystems">
        <title>Genome- and Community-Level Interaction Insights into Carbon Utilization and Element Cycling Functions of Hydrothermarchaeota in Hydrothermal Sediment.</title>
        <authorList>
            <person name="Zhou Z."/>
            <person name="Liu Y."/>
            <person name="Xu W."/>
            <person name="Pan J."/>
            <person name="Luo Z.H."/>
            <person name="Li M."/>
        </authorList>
    </citation>
    <scope>NUCLEOTIDE SEQUENCE [LARGE SCALE GENOMIC DNA]</scope>
    <source>
        <strain evidence="7">SpSt-10</strain>
        <strain evidence="6">SpSt-62</strain>
        <strain evidence="5">SpSt-97</strain>
    </source>
</reference>
<dbReference type="SMART" id="SM00382">
    <property type="entry name" value="AAA"/>
    <property type="match status" value="1"/>
</dbReference>
<comment type="caution">
    <text evidence="6">The sequence shown here is derived from an EMBL/GenBank/DDBJ whole genome shotgun (WGS) entry which is preliminary data.</text>
</comment>
<dbReference type="InterPro" id="IPR003439">
    <property type="entry name" value="ABC_transporter-like_ATP-bd"/>
</dbReference>
<dbReference type="EMBL" id="DTAK01000008">
    <property type="protein sequence ID" value="HGU58848.1"/>
    <property type="molecule type" value="Genomic_DNA"/>
</dbReference>
<dbReference type="PANTHER" id="PTHR42788:SF13">
    <property type="entry name" value="ALIPHATIC SULFONATES IMPORT ATP-BINDING PROTEIN SSUB"/>
    <property type="match status" value="1"/>
</dbReference>
<organism evidence="6">
    <name type="scientific">Geoglobus ahangari</name>
    <dbReference type="NCBI Taxonomy" id="113653"/>
    <lineage>
        <taxon>Archaea</taxon>
        <taxon>Methanobacteriati</taxon>
        <taxon>Methanobacteriota</taxon>
        <taxon>Archaeoglobi</taxon>
        <taxon>Archaeoglobales</taxon>
        <taxon>Archaeoglobaceae</taxon>
        <taxon>Geoglobus</taxon>
    </lineage>
</organism>
<dbReference type="PANTHER" id="PTHR42788">
    <property type="entry name" value="TAURINE IMPORT ATP-BINDING PROTEIN-RELATED"/>
    <property type="match status" value="1"/>
</dbReference>
<accession>A0A7C4S6Z2</accession>
<evidence type="ECO:0000256" key="2">
    <source>
        <dbReference type="ARBA" id="ARBA00022741"/>
    </source>
</evidence>
<sequence>MALKIENIRKSYGDLKVLDGVSFEVREGEILCIVGESGCGKTTLLKIIAGIEKADSGKISIKDGRIGFVFQDVRLLPWKTVLGNIEFVLGSMGMDKSKAREMVKLVGLEGFEDYYPKHLSGGMQQRVGIARAIAIDPDLLLMDEPFANLDALTKERMQCELLRIIRGKTVIFVTHDIDEAVYLADRVVILSKRPAKVVDIIDIDLPKPRDRVSEKFLEYKRRIYDLL</sequence>
<evidence type="ECO:0000313" key="7">
    <source>
        <dbReference type="EMBL" id="HHF48579.1"/>
    </source>
</evidence>
<dbReference type="EMBL" id="DRUC01000080">
    <property type="protein sequence ID" value="HHF48579.1"/>
    <property type="molecule type" value="Genomic_DNA"/>
</dbReference>
<dbReference type="GO" id="GO:0005524">
    <property type="term" value="F:ATP binding"/>
    <property type="evidence" value="ECO:0007669"/>
    <property type="project" value="UniProtKB-KW"/>
</dbReference>
<evidence type="ECO:0000256" key="1">
    <source>
        <dbReference type="ARBA" id="ARBA00022448"/>
    </source>
</evidence>
<dbReference type="InterPro" id="IPR050166">
    <property type="entry name" value="ABC_transporter_ATP-bind"/>
</dbReference>
<evidence type="ECO:0000313" key="6">
    <source>
        <dbReference type="EMBL" id="HGU58848.1"/>
    </source>
</evidence>
<dbReference type="CDD" id="cd03293">
    <property type="entry name" value="ABC_NrtD_SsuB_transporters"/>
    <property type="match status" value="1"/>
</dbReference>
<dbReference type="SUPFAM" id="SSF52540">
    <property type="entry name" value="P-loop containing nucleoside triphosphate hydrolases"/>
    <property type="match status" value="1"/>
</dbReference>
<dbReference type="GO" id="GO:0016887">
    <property type="term" value="F:ATP hydrolysis activity"/>
    <property type="evidence" value="ECO:0007669"/>
    <property type="project" value="InterPro"/>
</dbReference>
<keyword evidence="3 6" id="KW-0067">ATP-binding</keyword>